<protein>
    <submittedName>
        <fullName evidence="3">Uncharacterized protein</fullName>
    </submittedName>
</protein>
<feature type="chain" id="PRO_5046381660" evidence="2">
    <location>
        <begin position="20"/>
        <end position="280"/>
    </location>
</feature>
<evidence type="ECO:0000313" key="3">
    <source>
        <dbReference type="EMBL" id="KAL0567529.1"/>
    </source>
</evidence>
<feature type="signal peptide" evidence="2">
    <location>
        <begin position="1"/>
        <end position="19"/>
    </location>
</feature>
<reference evidence="3 4" key="1">
    <citation type="submission" date="2024-02" db="EMBL/GenBank/DDBJ databases">
        <title>A draft genome for the cacao thread blight pathogen Marasmius crinis-equi.</title>
        <authorList>
            <person name="Cohen S.P."/>
            <person name="Baruah I.K."/>
            <person name="Amoako-Attah I."/>
            <person name="Bukari Y."/>
            <person name="Meinhardt L.W."/>
            <person name="Bailey B.A."/>
        </authorList>
    </citation>
    <scope>NUCLEOTIDE SEQUENCE [LARGE SCALE GENOMIC DNA]</scope>
    <source>
        <strain evidence="3 4">GH-76</strain>
    </source>
</reference>
<evidence type="ECO:0000313" key="4">
    <source>
        <dbReference type="Proteomes" id="UP001465976"/>
    </source>
</evidence>
<feature type="compositionally biased region" description="Low complexity" evidence="1">
    <location>
        <begin position="50"/>
        <end position="59"/>
    </location>
</feature>
<dbReference type="Proteomes" id="UP001465976">
    <property type="component" value="Unassembled WGS sequence"/>
</dbReference>
<accession>A0ABR3EX98</accession>
<dbReference type="EMBL" id="JBAHYK010001563">
    <property type="protein sequence ID" value="KAL0567529.1"/>
    <property type="molecule type" value="Genomic_DNA"/>
</dbReference>
<keyword evidence="4" id="KW-1185">Reference proteome</keyword>
<sequence length="280" mass="29761">MLLLRIALVLALLFAEISALALPTSVGARDDLSLERRAKTKPALPKKKTATPLKPVKPSKVTKPKKPANPATKKKTPSKTCPLGGKRPCACGGQIGLRSNVDCALKDGNFDFANPTDPKDGAMTKITPAASKGLGSGLECDHLVELQFISDQMVAGSAMCKHFLAEGKNGPDMKNFRSFINKGSDKLVLVNKPVNDAKGKCLLNPTVQLGDGKIAAGVSSYVEQIKSDAEKAAQKIKEKMDDIAKKGKFTSFKSTFAADYVNVLNGVIKTADANAKRLNP</sequence>
<name>A0ABR3EX98_9AGAR</name>
<organism evidence="3 4">
    <name type="scientific">Marasmius crinis-equi</name>
    <dbReference type="NCBI Taxonomy" id="585013"/>
    <lineage>
        <taxon>Eukaryota</taxon>
        <taxon>Fungi</taxon>
        <taxon>Dikarya</taxon>
        <taxon>Basidiomycota</taxon>
        <taxon>Agaricomycotina</taxon>
        <taxon>Agaricomycetes</taxon>
        <taxon>Agaricomycetidae</taxon>
        <taxon>Agaricales</taxon>
        <taxon>Marasmiineae</taxon>
        <taxon>Marasmiaceae</taxon>
        <taxon>Marasmius</taxon>
    </lineage>
</organism>
<gene>
    <name evidence="3" type="ORF">V5O48_014464</name>
</gene>
<feature type="region of interest" description="Disordered" evidence="1">
    <location>
        <begin position="37"/>
        <end position="80"/>
    </location>
</feature>
<keyword evidence="2" id="KW-0732">Signal</keyword>
<feature type="compositionally biased region" description="Basic residues" evidence="1">
    <location>
        <begin position="60"/>
        <end position="77"/>
    </location>
</feature>
<feature type="compositionally biased region" description="Basic residues" evidence="1">
    <location>
        <begin position="38"/>
        <end position="49"/>
    </location>
</feature>
<comment type="caution">
    <text evidence="3">The sequence shown here is derived from an EMBL/GenBank/DDBJ whole genome shotgun (WGS) entry which is preliminary data.</text>
</comment>
<proteinExistence type="predicted"/>
<evidence type="ECO:0000256" key="2">
    <source>
        <dbReference type="SAM" id="SignalP"/>
    </source>
</evidence>
<evidence type="ECO:0000256" key="1">
    <source>
        <dbReference type="SAM" id="MobiDB-lite"/>
    </source>
</evidence>